<dbReference type="GO" id="GO:0003677">
    <property type="term" value="F:DNA binding"/>
    <property type="evidence" value="ECO:0007669"/>
    <property type="project" value="UniProtKB-UniRule"/>
</dbReference>
<sequence length="598" mass="67909">MDINDPAEDDFLLQFLTFDDHPQCNNLDTGGSQGVPQGGQWANYDDISQFGSEASSLPRSSSTAGAYPYTVTRSLDGREDIEDLSESLVQSLPIGSSERGLTNGWDSKHQSTSDHIPGSRSYRRLPSEAVKFLRLWLHQHQGYPYPTHKERQEMEQQTGLDKNQILNWFSNARRRKRKHLKHISMPIAEANTGAVSFMSPMERWQHSPPETEPAATSDIMRALRAASPFPNPSPLYYSDPGPRSGDSSGSSLLLSNPSMSSFEHSDSSGGPFGDSQNYPPTSQFQRPPTPIPSMKPRRRLPKAPSFRNRRDKAAMPSSRTYQCTFCCDSFRNKYDWLRHEKSRHISIDRWKCAPNGGMVEIDGVSVCAYCHSRNIDDDHLETHNYLRCRDKPPELRVFTRKDHLRQHLRSVHNVEYHSSLDKWCESTTSFRSRCGFCNSNFETWEERVDHVAEHFKEGADMSQWTGDWGFDPEVERQVGNAMAPYLLGIERRTVDPMKSSNVPQVEDEGDASCSANADFPKGVDLYTILHNSLVAYIRDQMLIGVHPSDEMIQSRARWVIYGSDDPWNQTFAEVPAWLAALKREAGLLEPLDNIFDIT</sequence>
<keyword evidence="10" id="KW-1185">Reference proteome</keyword>
<evidence type="ECO:0008006" key="11">
    <source>
        <dbReference type="Google" id="ProtNLM"/>
    </source>
</evidence>
<comment type="caution">
    <text evidence="9">The sequence shown here is derived from an EMBL/GenBank/DDBJ whole genome shotgun (WGS) entry which is preliminary data.</text>
</comment>
<dbReference type="InterPro" id="IPR050224">
    <property type="entry name" value="TALE_homeobox"/>
</dbReference>
<evidence type="ECO:0000256" key="3">
    <source>
        <dbReference type="ARBA" id="ARBA00023242"/>
    </source>
</evidence>
<reference evidence="10" key="1">
    <citation type="journal article" date="2017" name="Nat. Microbiol.">
        <title>Global analysis of biosynthetic gene clusters reveals vast potential of secondary metabolite production in Penicillium species.</title>
        <authorList>
            <person name="Nielsen J.C."/>
            <person name="Grijseels S."/>
            <person name="Prigent S."/>
            <person name="Ji B."/>
            <person name="Dainat J."/>
            <person name="Nielsen K.F."/>
            <person name="Frisvad J.C."/>
            <person name="Workman M."/>
            <person name="Nielsen J."/>
        </authorList>
    </citation>
    <scope>NUCLEOTIDE SEQUENCE [LARGE SCALE GENOMIC DNA]</scope>
    <source>
        <strain evidence="10">IBT 31321</strain>
    </source>
</reference>
<dbReference type="CDD" id="cd00086">
    <property type="entry name" value="homeodomain"/>
    <property type="match status" value="1"/>
</dbReference>
<feature type="domain" description="Homeobox" evidence="7">
    <location>
        <begin position="116"/>
        <end position="179"/>
    </location>
</feature>
<feature type="compositionally biased region" description="Polar residues" evidence="6">
    <location>
        <begin position="274"/>
        <end position="286"/>
    </location>
</feature>
<accession>A0A1V6UAC5</accession>
<dbReference type="EMBL" id="MDDG01000015">
    <property type="protein sequence ID" value="OQE34823.1"/>
    <property type="molecule type" value="Genomic_DNA"/>
</dbReference>
<keyword evidence="2 5" id="KW-0371">Homeobox</keyword>
<feature type="region of interest" description="Disordered" evidence="6">
    <location>
        <begin position="231"/>
        <end position="314"/>
    </location>
</feature>
<dbReference type="AlphaFoldDB" id="A0A1V6UAC5"/>
<name>A0A1V6UAC5_9EURO</name>
<evidence type="ECO:0000256" key="1">
    <source>
        <dbReference type="ARBA" id="ARBA00023125"/>
    </source>
</evidence>
<evidence type="ECO:0000259" key="7">
    <source>
        <dbReference type="PROSITE" id="PS50071"/>
    </source>
</evidence>
<dbReference type="PROSITE" id="PS50157">
    <property type="entry name" value="ZINC_FINGER_C2H2_2"/>
    <property type="match status" value="1"/>
</dbReference>
<comment type="subcellular location">
    <subcellularLocation>
        <location evidence="5">Nucleus</location>
    </subcellularLocation>
</comment>
<dbReference type="PANTHER" id="PTHR11850">
    <property type="entry name" value="HOMEOBOX PROTEIN TRANSCRIPTION FACTORS"/>
    <property type="match status" value="1"/>
</dbReference>
<feature type="DNA-binding region" description="Homeobox" evidence="5">
    <location>
        <begin position="118"/>
        <end position="180"/>
    </location>
</feature>
<dbReference type="STRING" id="36646.A0A1V6UAC5"/>
<dbReference type="SMART" id="SM00389">
    <property type="entry name" value="HOX"/>
    <property type="match status" value="1"/>
</dbReference>
<evidence type="ECO:0000259" key="8">
    <source>
        <dbReference type="PROSITE" id="PS50157"/>
    </source>
</evidence>
<evidence type="ECO:0000256" key="4">
    <source>
        <dbReference type="PROSITE-ProRule" id="PRU00042"/>
    </source>
</evidence>
<organism evidence="9 10">
    <name type="scientific">Penicillium coprophilum</name>
    <dbReference type="NCBI Taxonomy" id="36646"/>
    <lineage>
        <taxon>Eukaryota</taxon>
        <taxon>Fungi</taxon>
        <taxon>Dikarya</taxon>
        <taxon>Ascomycota</taxon>
        <taxon>Pezizomycotina</taxon>
        <taxon>Eurotiomycetes</taxon>
        <taxon>Eurotiomycetidae</taxon>
        <taxon>Eurotiales</taxon>
        <taxon>Aspergillaceae</taxon>
        <taxon>Penicillium</taxon>
    </lineage>
</organism>
<dbReference type="InterPro" id="IPR008422">
    <property type="entry name" value="KN_HD"/>
</dbReference>
<dbReference type="Gene3D" id="1.10.10.60">
    <property type="entry name" value="Homeodomain-like"/>
    <property type="match status" value="1"/>
</dbReference>
<evidence type="ECO:0000256" key="2">
    <source>
        <dbReference type="ARBA" id="ARBA00023155"/>
    </source>
</evidence>
<dbReference type="PROSITE" id="PS00028">
    <property type="entry name" value="ZINC_FINGER_C2H2_1"/>
    <property type="match status" value="1"/>
</dbReference>
<feature type="domain" description="C2H2-type" evidence="8">
    <location>
        <begin position="321"/>
        <end position="344"/>
    </location>
</feature>
<dbReference type="SUPFAM" id="SSF46689">
    <property type="entry name" value="Homeodomain-like"/>
    <property type="match status" value="1"/>
</dbReference>
<evidence type="ECO:0000313" key="10">
    <source>
        <dbReference type="Proteomes" id="UP000191500"/>
    </source>
</evidence>
<evidence type="ECO:0000313" key="9">
    <source>
        <dbReference type="EMBL" id="OQE34823.1"/>
    </source>
</evidence>
<dbReference type="GO" id="GO:0008270">
    <property type="term" value="F:zinc ion binding"/>
    <property type="evidence" value="ECO:0007669"/>
    <property type="project" value="UniProtKB-KW"/>
</dbReference>
<keyword evidence="4" id="KW-0862">Zinc</keyword>
<feature type="compositionally biased region" description="Low complexity" evidence="6">
    <location>
        <begin position="238"/>
        <end position="261"/>
    </location>
</feature>
<evidence type="ECO:0000256" key="5">
    <source>
        <dbReference type="PROSITE-ProRule" id="PRU00108"/>
    </source>
</evidence>
<dbReference type="PROSITE" id="PS50071">
    <property type="entry name" value="HOMEOBOX_2"/>
    <property type="match status" value="1"/>
</dbReference>
<feature type="region of interest" description="Disordered" evidence="6">
    <location>
        <begin position="99"/>
        <end position="121"/>
    </location>
</feature>
<keyword evidence="4" id="KW-0863">Zinc-finger</keyword>
<dbReference type="InterPro" id="IPR009057">
    <property type="entry name" value="Homeodomain-like_sf"/>
</dbReference>
<dbReference type="InterPro" id="IPR001356">
    <property type="entry name" value="HD"/>
</dbReference>
<keyword evidence="1 5" id="KW-0238">DNA-binding</keyword>
<keyword evidence="3 5" id="KW-0539">Nucleus</keyword>
<dbReference type="Pfam" id="PF05920">
    <property type="entry name" value="Homeobox_KN"/>
    <property type="match status" value="1"/>
</dbReference>
<keyword evidence="4" id="KW-0479">Metal-binding</keyword>
<proteinExistence type="predicted"/>
<dbReference type="SMART" id="SM00355">
    <property type="entry name" value="ZnF_C2H2"/>
    <property type="match status" value="3"/>
</dbReference>
<dbReference type="GO" id="GO:0005634">
    <property type="term" value="C:nucleus"/>
    <property type="evidence" value="ECO:0007669"/>
    <property type="project" value="UniProtKB-SubCell"/>
</dbReference>
<dbReference type="Proteomes" id="UP000191500">
    <property type="component" value="Unassembled WGS sequence"/>
</dbReference>
<protein>
    <recommendedName>
        <fullName evidence="11">Homeobox domain-containing protein</fullName>
    </recommendedName>
</protein>
<evidence type="ECO:0000256" key="6">
    <source>
        <dbReference type="SAM" id="MobiDB-lite"/>
    </source>
</evidence>
<dbReference type="GO" id="GO:0006355">
    <property type="term" value="P:regulation of DNA-templated transcription"/>
    <property type="evidence" value="ECO:0007669"/>
    <property type="project" value="InterPro"/>
</dbReference>
<gene>
    <name evidence="9" type="ORF">PENCOP_c015G00305</name>
</gene>
<dbReference type="InterPro" id="IPR013087">
    <property type="entry name" value="Znf_C2H2_type"/>
</dbReference>